<evidence type="ECO:0008006" key="3">
    <source>
        <dbReference type="Google" id="ProtNLM"/>
    </source>
</evidence>
<reference evidence="1 2" key="1">
    <citation type="submission" date="2017-09" db="EMBL/GenBank/DDBJ databases">
        <title>Phenotypic and genotypic characterization of Colombian isolates of Neisseria meningitidis recovered from invasive disease.</title>
        <authorList>
            <person name="Duarte C."/>
            <person name="Gabastou J.M."/>
            <person name="Moreno J."/>
        </authorList>
    </citation>
    <scope>NUCLEOTIDE SEQUENCE [LARGE SCALE GENOMIC DNA]</scope>
    <source>
        <strain evidence="1 2">INS-Nm1124</strain>
    </source>
</reference>
<dbReference type="EMBL" id="NWXB01000031">
    <property type="protein sequence ID" value="RQJ64356.1"/>
    <property type="molecule type" value="Genomic_DNA"/>
</dbReference>
<name>A0A0Y5FI14_NEIME</name>
<sequence length="111" mass="12696">MMADKEQVEKMIYSENKQSVIDGMLGMTFSSEEDEIPWISEKLTELSKHKDLNIARLSLTCFGHLARMHENIGDCDKVIALLRSKQGNPDFQGFAEDALDDISFFIFKKHP</sequence>
<dbReference type="RefSeq" id="WP_002216446.1">
    <property type="nucleotide sequence ID" value="NZ_FEPS01000044.1"/>
</dbReference>
<organism evidence="1 2">
    <name type="scientific">Neisseria meningitidis</name>
    <dbReference type="NCBI Taxonomy" id="487"/>
    <lineage>
        <taxon>Bacteria</taxon>
        <taxon>Pseudomonadati</taxon>
        <taxon>Pseudomonadota</taxon>
        <taxon>Betaproteobacteria</taxon>
        <taxon>Neisseriales</taxon>
        <taxon>Neisseriaceae</taxon>
        <taxon>Neisseria</taxon>
    </lineage>
</organism>
<protein>
    <recommendedName>
        <fullName evidence="3">HEAT repeat domain-containing protein</fullName>
    </recommendedName>
</protein>
<dbReference type="CDD" id="cd20694">
    <property type="entry name" value="CdiI_Ct-like"/>
    <property type="match status" value="1"/>
</dbReference>
<comment type="caution">
    <text evidence="1">The sequence shown here is derived from an EMBL/GenBank/DDBJ whole genome shotgun (WGS) entry which is preliminary data.</text>
</comment>
<evidence type="ECO:0000313" key="2">
    <source>
        <dbReference type="Proteomes" id="UP000283829"/>
    </source>
</evidence>
<accession>A0A0Y5FI14</accession>
<dbReference type="AlphaFoldDB" id="A0A0Y5FI14"/>
<gene>
    <name evidence="1" type="ORF">COI09_11180</name>
</gene>
<evidence type="ECO:0000313" key="1">
    <source>
        <dbReference type="EMBL" id="RQJ64356.1"/>
    </source>
</evidence>
<dbReference type="InterPro" id="IPR049796">
    <property type="entry name" value="CdiI_Ct-like"/>
</dbReference>
<proteinExistence type="predicted"/>
<dbReference type="Proteomes" id="UP000283829">
    <property type="component" value="Unassembled WGS sequence"/>
</dbReference>